<proteinExistence type="predicted"/>
<dbReference type="PANTHER" id="PTHR10174:SF130">
    <property type="entry name" value="ALPHA-TOCOPHEROL TRANSFER PROTEIN-LIKE"/>
    <property type="match status" value="1"/>
</dbReference>
<evidence type="ECO:0000313" key="3">
    <source>
        <dbReference type="Proteomes" id="UP000494165"/>
    </source>
</evidence>
<evidence type="ECO:0000313" key="2">
    <source>
        <dbReference type="EMBL" id="CAB3363255.1"/>
    </source>
</evidence>
<dbReference type="Gene3D" id="1.20.5.1200">
    <property type="entry name" value="Alpha-tocopherol transfer"/>
    <property type="match status" value="1"/>
</dbReference>
<dbReference type="GO" id="GO:1902936">
    <property type="term" value="F:phosphatidylinositol bisphosphate binding"/>
    <property type="evidence" value="ECO:0007669"/>
    <property type="project" value="TreeGrafter"/>
</dbReference>
<dbReference type="Gene3D" id="1.10.8.20">
    <property type="entry name" value="N-terminal domain of phosphatidylinositol transfer protein sec14p"/>
    <property type="match status" value="1"/>
</dbReference>
<organism evidence="2 3">
    <name type="scientific">Cloeon dipterum</name>
    <dbReference type="NCBI Taxonomy" id="197152"/>
    <lineage>
        <taxon>Eukaryota</taxon>
        <taxon>Metazoa</taxon>
        <taxon>Ecdysozoa</taxon>
        <taxon>Arthropoda</taxon>
        <taxon>Hexapoda</taxon>
        <taxon>Insecta</taxon>
        <taxon>Pterygota</taxon>
        <taxon>Palaeoptera</taxon>
        <taxon>Ephemeroptera</taxon>
        <taxon>Pisciforma</taxon>
        <taxon>Baetidae</taxon>
        <taxon>Cloeon</taxon>
    </lineage>
</organism>
<dbReference type="Proteomes" id="UP000494165">
    <property type="component" value="Unassembled WGS sequence"/>
</dbReference>
<dbReference type="SUPFAM" id="SSF52087">
    <property type="entry name" value="CRAL/TRIO domain"/>
    <property type="match status" value="1"/>
</dbReference>
<dbReference type="Pfam" id="PF00650">
    <property type="entry name" value="CRAL_TRIO"/>
    <property type="match status" value="1"/>
</dbReference>
<dbReference type="EMBL" id="CADEPI010000011">
    <property type="protein sequence ID" value="CAB3363255.1"/>
    <property type="molecule type" value="Genomic_DNA"/>
</dbReference>
<dbReference type="SMART" id="SM01100">
    <property type="entry name" value="CRAL_TRIO_N"/>
    <property type="match status" value="1"/>
</dbReference>
<comment type="caution">
    <text evidence="2">The sequence shown here is derived from an EMBL/GenBank/DDBJ whole genome shotgun (WGS) entry which is preliminary data.</text>
</comment>
<sequence length="285" mass="32344">MDPKNILELGPAAPELQLRAALEIRESDETRQNALNELKALIQKDGTIDCSTDDDYLLRFLRPTKFYPESALKMIKDYFGHIKKHAELYKNMGPSQQAPIFNNNLISVSPVRDQFGRRVTVLKIGAWSSKFGSLDDIYRATVQCAEMGACEPATQMMGGVAVLDMKGTSLRHVTSLTPNFAKKVVDLIQGNFPLRFKAFHIVNQPRLFDLIYACFKPLLNDKLKSRVFLHGTDMKSLHNHVTPACLTIEYKGQLNNFDQEGLIDLLHDNEHVFKVVRNYAFEQQS</sequence>
<dbReference type="PANTHER" id="PTHR10174">
    <property type="entry name" value="ALPHA-TOCOPHEROL TRANSFER PROTEIN-RELATED"/>
    <property type="match status" value="1"/>
</dbReference>
<dbReference type="GO" id="GO:0016020">
    <property type="term" value="C:membrane"/>
    <property type="evidence" value="ECO:0007669"/>
    <property type="project" value="TreeGrafter"/>
</dbReference>
<accession>A0A8S1C5A8</accession>
<keyword evidence="3" id="KW-1185">Reference proteome</keyword>
<dbReference type="CDD" id="cd00170">
    <property type="entry name" value="SEC14"/>
    <property type="match status" value="1"/>
</dbReference>
<dbReference type="SUPFAM" id="SSF46938">
    <property type="entry name" value="CRAL/TRIO N-terminal domain"/>
    <property type="match status" value="1"/>
</dbReference>
<protein>
    <recommendedName>
        <fullName evidence="1">CRAL-TRIO domain-containing protein</fullName>
    </recommendedName>
</protein>
<dbReference type="Pfam" id="PF03765">
    <property type="entry name" value="CRAL_TRIO_N"/>
    <property type="match status" value="1"/>
</dbReference>
<dbReference type="Gene3D" id="3.40.525.10">
    <property type="entry name" value="CRAL-TRIO lipid binding domain"/>
    <property type="match status" value="1"/>
</dbReference>
<evidence type="ECO:0000259" key="1">
    <source>
        <dbReference type="PROSITE" id="PS50191"/>
    </source>
</evidence>
<dbReference type="InterPro" id="IPR011074">
    <property type="entry name" value="CRAL/TRIO_N_dom"/>
</dbReference>
<dbReference type="AlphaFoldDB" id="A0A8S1C5A8"/>
<dbReference type="PROSITE" id="PS50191">
    <property type="entry name" value="CRAL_TRIO"/>
    <property type="match status" value="1"/>
</dbReference>
<name>A0A8S1C5A8_9INSE</name>
<dbReference type="InterPro" id="IPR001251">
    <property type="entry name" value="CRAL-TRIO_dom"/>
</dbReference>
<feature type="domain" description="CRAL-TRIO" evidence="1">
    <location>
        <begin position="96"/>
        <end position="258"/>
    </location>
</feature>
<dbReference type="OrthoDB" id="75724at2759"/>
<dbReference type="InterPro" id="IPR036273">
    <property type="entry name" value="CRAL/TRIO_N_dom_sf"/>
</dbReference>
<gene>
    <name evidence="2" type="ORF">CLODIP_2_CD14894</name>
</gene>
<dbReference type="SMART" id="SM00516">
    <property type="entry name" value="SEC14"/>
    <property type="match status" value="1"/>
</dbReference>
<dbReference type="InterPro" id="IPR036865">
    <property type="entry name" value="CRAL-TRIO_dom_sf"/>
</dbReference>
<dbReference type="PRINTS" id="PR00180">
    <property type="entry name" value="CRETINALDHBP"/>
</dbReference>
<reference evidence="2 3" key="1">
    <citation type="submission" date="2020-04" db="EMBL/GenBank/DDBJ databases">
        <authorList>
            <person name="Alioto T."/>
            <person name="Alioto T."/>
            <person name="Gomez Garrido J."/>
        </authorList>
    </citation>
    <scope>NUCLEOTIDE SEQUENCE [LARGE SCALE GENOMIC DNA]</scope>
</reference>